<evidence type="ECO:0000313" key="2">
    <source>
        <dbReference type="EMBL" id="GAA3995351.1"/>
    </source>
</evidence>
<feature type="domain" description="Anti-sigma K factor RskA C-terminal" evidence="1">
    <location>
        <begin position="1"/>
        <end position="79"/>
    </location>
</feature>
<dbReference type="PANTHER" id="PTHR37461">
    <property type="entry name" value="ANTI-SIGMA-K FACTOR RSKA"/>
    <property type="match status" value="1"/>
</dbReference>
<gene>
    <name evidence="2" type="ORF">GCM10022384_48380</name>
</gene>
<comment type="caution">
    <text evidence="2">The sequence shown here is derived from an EMBL/GenBank/DDBJ whole genome shotgun (WGS) entry which is preliminary data.</text>
</comment>
<dbReference type="EMBL" id="BAABCQ010000111">
    <property type="protein sequence ID" value="GAA3995351.1"/>
    <property type="molecule type" value="Genomic_DNA"/>
</dbReference>
<dbReference type="RefSeq" id="WP_345595427.1">
    <property type="nucleotide sequence ID" value="NZ_BAABCQ010000111.1"/>
</dbReference>
<proteinExistence type="predicted"/>
<name>A0ABP7RBP2_9ACTN</name>
<organism evidence="2 3">
    <name type="scientific">Streptomyces marokkonensis</name>
    <dbReference type="NCBI Taxonomy" id="324855"/>
    <lineage>
        <taxon>Bacteria</taxon>
        <taxon>Bacillati</taxon>
        <taxon>Actinomycetota</taxon>
        <taxon>Actinomycetes</taxon>
        <taxon>Kitasatosporales</taxon>
        <taxon>Streptomycetaceae</taxon>
        <taxon>Streptomyces</taxon>
    </lineage>
</organism>
<keyword evidence="3" id="KW-1185">Reference proteome</keyword>
<dbReference type="Pfam" id="PF10099">
    <property type="entry name" value="RskA_C"/>
    <property type="match status" value="1"/>
</dbReference>
<dbReference type="Proteomes" id="UP001500034">
    <property type="component" value="Unassembled WGS sequence"/>
</dbReference>
<evidence type="ECO:0000313" key="3">
    <source>
        <dbReference type="Proteomes" id="UP001500034"/>
    </source>
</evidence>
<dbReference type="InterPro" id="IPR051474">
    <property type="entry name" value="Anti-sigma-K/W_factor"/>
</dbReference>
<reference evidence="3" key="1">
    <citation type="journal article" date="2019" name="Int. J. Syst. Evol. Microbiol.">
        <title>The Global Catalogue of Microorganisms (GCM) 10K type strain sequencing project: providing services to taxonomists for standard genome sequencing and annotation.</title>
        <authorList>
            <consortium name="The Broad Institute Genomics Platform"/>
            <consortium name="The Broad Institute Genome Sequencing Center for Infectious Disease"/>
            <person name="Wu L."/>
            <person name="Ma J."/>
        </authorList>
    </citation>
    <scope>NUCLEOTIDE SEQUENCE [LARGE SCALE GENOMIC DNA]</scope>
    <source>
        <strain evidence="3">JCM 17027</strain>
    </source>
</reference>
<protein>
    <recommendedName>
        <fullName evidence="1">Anti-sigma K factor RskA C-terminal domain-containing protein</fullName>
    </recommendedName>
</protein>
<dbReference type="InterPro" id="IPR018764">
    <property type="entry name" value="RskA_C"/>
</dbReference>
<evidence type="ECO:0000259" key="1">
    <source>
        <dbReference type="Pfam" id="PF10099"/>
    </source>
</evidence>
<accession>A0ABP7RBP2</accession>
<sequence length="91" mass="9295">MVASASEGRVVVTLGGYREPSGDRVHQLWLARPGAGTRSPGLLDAGVPLYASRPNRSATSLAVTVGPDGQPARPTSKPVAQLALESAGFGE</sequence>
<dbReference type="PANTHER" id="PTHR37461:SF1">
    <property type="entry name" value="ANTI-SIGMA-K FACTOR RSKA"/>
    <property type="match status" value="1"/>
</dbReference>